<feature type="compositionally biased region" description="Low complexity" evidence="1">
    <location>
        <begin position="224"/>
        <end position="238"/>
    </location>
</feature>
<protein>
    <recommendedName>
        <fullName evidence="5">CheA signal transduction histidine kinase</fullName>
    </recommendedName>
</protein>
<dbReference type="Proteomes" id="UP000242763">
    <property type="component" value="Unassembled WGS sequence"/>
</dbReference>
<accession>A0A1I3SIB9</accession>
<evidence type="ECO:0000313" key="3">
    <source>
        <dbReference type="EMBL" id="SFJ57499.1"/>
    </source>
</evidence>
<gene>
    <name evidence="3" type="ORF">SAMN03080618_03360</name>
</gene>
<name>A0A1I3SIB9_9HYPH</name>
<keyword evidence="2" id="KW-1133">Transmembrane helix</keyword>
<dbReference type="OrthoDB" id="8442940at2"/>
<keyword evidence="4" id="KW-1185">Reference proteome</keyword>
<feature type="transmembrane region" description="Helical" evidence="2">
    <location>
        <begin position="190"/>
        <end position="211"/>
    </location>
</feature>
<dbReference type="EMBL" id="FORF01000030">
    <property type="protein sequence ID" value="SFJ57499.1"/>
    <property type="molecule type" value="Genomic_DNA"/>
</dbReference>
<evidence type="ECO:0000256" key="2">
    <source>
        <dbReference type="SAM" id="Phobius"/>
    </source>
</evidence>
<dbReference type="STRING" id="1121003.SAMN03080618_03360"/>
<feature type="compositionally biased region" description="Acidic residues" evidence="1">
    <location>
        <begin position="239"/>
        <end position="250"/>
    </location>
</feature>
<feature type="region of interest" description="Disordered" evidence="1">
    <location>
        <begin position="134"/>
        <end position="186"/>
    </location>
</feature>
<keyword evidence="2" id="KW-0812">Transmembrane</keyword>
<dbReference type="RefSeq" id="WP_091524747.1">
    <property type="nucleotide sequence ID" value="NZ_FORF01000030.1"/>
</dbReference>
<feature type="region of interest" description="Disordered" evidence="1">
    <location>
        <begin position="306"/>
        <end position="335"/>
    </location>
</feature>
<evidence type="ECO:0000313" key="4">
    <source>
        <dbReference type="Proteomes" id="UP000242763"/>
    </source>
</evidence>
<evidence type="ECO:0008006" key="5">
    <source>
        <dbReference type="Google" id="ProtNLM"/>
    </source>
</evidence>
<reference evidence="4" key="1">
    <citation type="submission" date="2016-10" db="EMBL/GenBank/DDBJ databases">
        <authorList>
            <person name="Varghese N."/>
            <person name="Submissions S."/>
        </authorList>
    </citation>
    <scope>NUCLEOTIDE SEQUENCE [LARGE SCALE GENOMIC DNA]</scope>
    <source>
        <strain evidence="4">DSM 21857</strain>
    </source>
</reference>
<evidence type="ECO:0000256" key="1">
    <source>
        <dbReference type="SAM" id="MobiDB-lite"/>
    </source>
</evidence>
<organism evidence="3 4">
    <name type="scientific">Aquamicrobium aerolatum DSM 21857</name>
    <dbReference type="NCBI Taxonomy" id="1121003"/>
    <lineage>
        <taxon>Bacteria</taxon>
        <taxon>Pseudomonadati</taxon>
        <taxon>Pseudomonadota</taxon>
        <taxon>Alphaproteobacteria</taxon>
        <taxon>Hyphomicrobiales</taxon>
        <taxon>Phyllobacteriaceae</taxon>
        <taxon>Aerobium</taxon>
    </lineage>
</organism>
<sequence length="522" mass="54721">MADFVAVLRKTIGGLSDNTPEMREKVYDKARATIEAKIAALNPQPPLAIIERQRKAMEDAISVLRADYDQPVIVDNFDDIIASLDGSEPFETHGDESELVSEQPSPEPFATPPVAVAVAPVAPVAPAAPEPVLEAKRTPPELDPVSVGSDAQAMRDTVANDDRLDLDHERRPAEAKPAAASTPRRKGISAGLIAASLVGLLIVAGALYALWPSGGSEPQVAEQPAPVETQETPATTAEELPETPSPEEELAAATPEPEPAISPTPPADSEKFTQRLMPDGSEVDEGPAGGARTIGEGTSIAAVASPGEEATPPAAPSATATEPAPAAPANNADEPTIAVGQRAIFYEERTSSSQGSAEAGSIVWSVVQESPGGDLPPEPAIRGEATIPANDVRLRMTIRRNADQTLPAAHIVEMIFLTPEGFGGGVISSVSRMAFKETEQAAGNPLLGIPAKIADGFFLIALSDAPNEIETNLQLLARRSWIDIPIVYQSGRRALLSLEKGIPGERVFQEALEAWRQAASAG</sequence>
<feature type="compositionally biased region" description="Basic and acidic residues" evidence="1">
    <location>
        <begin position="158"/>
        <end position="174"/>
    </location>
</feature>
<keyword evidence="2" id="KW-0472">Membrane</keyword>
<feature type="region of interest" description="Disordered" evidence="1">
    <location>
        <begin position="85"/>
        <end position="111"/>
    </location>
</feature>
<feature type="region of interest" description="Disordered" evidence="1">
    <location>
        <begin position="215"/>
        <end position="294"/>
    </location>
</feature>
<dbReference type="AlphaFoldDB" id="A0A1I3SIB9"/>
<proteinExistence type="predicted"/>
<feature type="compositionally biased region" description="Pro residues" evidence="1">
    <location>
        <begin position="256"/>
        <end position="266"/>
    </location>
</feature>